<gene>
    <name evidence="3" type="ORF">AAF712_006200</name>
</gene>
<protein>
    <submittedName>
        <fullName evidence="3">Uncharacterized protein</fullName>
    </submittedName>
</protein>
<evidence type="ECO:0000256" key="1">
    <source>
        <dbReference type="SAM" id="MobiDB-lite"/>
    </source>
</evidence>
<keyword evidence="4" id="KW-1185">Reference proteome</keyword>
<dbReference type="EMBL" id="JBBXMP010000032">
    <property type="protein sequence ID" value="KAL0066801.1"/>
    <property type="molecule type" value="Genomic_DNA"/>
</dbReference>
<feature type="transmembrane region" description="Helical" evidence="2">
    <location>
        <begin position="42"/>
        <end position="68"/>
    </location>
</feature>
<evidence type="ECO:0000256" key="2">
    <source>
        <dbReference type="SAM" id="Phobius"/>
    </source>
</evidence>
<name>A0ABR2ZYI9_9AGAR</name>
<organism evidence="3 4">
    <name type="scientific">Marasmius tenuissimus</name>
    <dbReference type="NCBI Taxonomy" id="585030"/>
    <lineage>
        <taxon>Eukaryota</taxon>
        <taxon>Fungi</taxon>
        <taxon>Dikarya</taxon>
        <taxon>Basidiomycota</taxon>
        <taxon>Agaricomycotina</taxon>
        <taxon>Agaricomycetes</taxon>
        <taxon>Agaricomycetidae</taxon>
        <taxon>Agaricales</taxon>
        <taxon>Marasmiineae</taxon>
        <taxon>Marasmiaceae</taxon>
        <taxon>Marasmius</taxon>
    </lineage>
</organism>
<evidence type="ECO:0000313" key="3">
    <source>
        <dbReference type="EMBL" id="KAL0066801.1"/>
    </source>
</evidence>
<feature type="compositionally biased region" description="Polar residues" evidence="1">
    <location>
        <begin position="381"/>
        <end position="394"/>
    </location>
</feature>
<feature type="transmembrane region" description="Helical" evidence="2">
    <location>
        <begin position="180"/>
        <end position="204"/>
    </location>
</feature>
<feature type="transmembrane region" description="Helical" evidence="2">
    <location>
        <begin position="152"/>
        <end position="174"/>
    </location>
</feature>
<feature type="region of interest" description="Disordered" evidence="1">
    <location>
        <begin position="364"/>
        <end position="394"/>
    </location>
</feature>
<proteinExistence type="predicted"/>
<feature type="region of interest" description="Disordered" evidence="1">
    <location>
        <begin position="1253"/>
        <end position="1286"/>
    </location>
</feature>
<comment type="caution">
    <text evidence="3">The sequence shown here is derived from an EMBL/GenBank/DDBJ whole genome shotgun (WGS) entry which is preliminary data.</text>
</comment>
<sequence>MAQTQNFGDTISNGIQDIAALLPLLGTEQCERHVGEALQKGYLYAAATPLSIFGSLGVVKTAFATFLATMTKPFYGGSWLDDAGFITTGSVASMVTLTPGTKRYGAEIQLERLMKEQHIDNPEMISGIEWFGWRKAGATGIGFSRPNISWNFCLVLTSALASTFALTPYVYLALHNQGNALAWLFPLLRSFGSFLCVVSVQLALQLRIHHITSSSLLLMKARYRHPLSIGESIQEQDMLLESRLMTLASEAAEQRTLDLEKGSAAEKQPHGYEADITTPLSVSLTLAIVQISLVVGMGMIVAGYVGCFNLVSQTRAENGPYVWFGVEAVLSILRVILWGSNPLWDEKNTGIVLQFELLNQSQPYAQDAETKDSTESPFGLDSTSEPSSTLTSQSQEPVAAIPAFPLVTSPHALHRLLEDSPRKYRGQDTGRESFIAHNAEDFLAAASLYVGPLRRIEADGVSICYAILAEVSLESSQKLLCATVMPQGAGLDSISFLLSGGKAWHCAFRSHSRHLTHSRGFEVTLDQQLDIAEAMAALDSKTLDRIIEYSNALLRQLIAQDAPRDLHMSWSLIPSSMIASTAANICVPLSPLDQEYMRIGQLCDLKGDHCLMRGNEAGGLFPTASLPSRMVRKFAEYVLMFDSAMQEIYLCIMEQRFVERAGFPYPISHFLALAWVQKMEARLSSEREAVLERTGSDGNTREYSESWESLWSGIRSLRLLPANSPLLRRWEELLTPVIKGCPDNFLPLHRLNELTPFTGVDHLLGGLVSLFRTHLHTYPELVCSVGSSIERLHSRPSPPRFGRIDPAGPGSPFFSPPYTCISSPGTAEAFPAQIHLVKILALCHGSHPAWETVFGILCSLELLPPTLTTLVLSNYRLTLDMASDLLTLLKEKQTIIFVVFDRCYSRDLAAPVELKELMLELKPVITSNQQAWRRNASALATLHYSFGLDYAFDWKEQQAEAEDLLLPGKTSFLPQGHDILVQSPVTIAAQVWIPRRGRIRPVLSASPVSPDGVTLTAHLLRYPHPSSTRPRQIGRGKQRIAEPSKEFDVLQFDDFPEVTSGCYALHIEALECKQFAFRDLIIEFIPTDEDLDGVHPNSGSVSGGGRATEQSRSGTVPGRHPLPDTAKTEKVTEQDTHLSEHQDSAEMPSVTSDGPGSEVLETNGKLILQSVPTPVYRFQFSLYGPEGLQHGSFIFSPETTRHNDLNNLTMFLFPLTRKLSLERYWIDLNPEHVALGLGDRMAQERIIGASSNISGFFDEPGSGEQEEQPQGLRPGAGPEVTQGDAIPYLHPDSLEVTYLRDGAGHNHSEQLETQEPLTRQPVSPPLYRFEFSLHTPKGWHHGSFPLSHKIDRDLRMCRLKMVLFPHPQEIRLECHHCGPNSGRDATVREEEIARGHMAPASKGTNGPFNLSGLGDQEEPQYPGGSLFETVEFSSQEEDDTQVSPSSLPNESESHPTDRHSASCQ</sequence>
<keyword evidence="2" id="KW-0472">Membrane</keyword>
<keyword evidence="2" id="KW-0812">Transmembrane</keyword>
<feature type="transmembrane region" description="Helical" evidence="2">
    <location>
        <begin position="284"/>
        <end position="305"/>
    </location>
</feature>
<accession>A0ABR2ZYI9</accession>
<feature type="region of interest" description="Disordered" evidence="1">
    <location>
        <begin position="1395"/>
        <end position="1464"/>
    </location>
</feature>
<feature type="compositionally biased region" description="Basic and acidic residues" evidence="1">
    <location>
        <begin position="1126"/>
        <end position="1144"/>
    </location>
</feature>
<reference evidence="3 4" key="1">
    <citation type="submission" date="2024-05" db="EMBL/GenBank/DDBJ databases">
        <title>A draft genome resource for the thread blight pathogen Marasmius tenuissimus strain MS-2.</title>
        <authorList>
            <person name="Yulfo-Soto G.E."/>
            <person name="Baruah I.K."/>
            <person name="Amoako-Attah I."/>
            <person name="Bukari Y."/>
            <person name="Meinhardt L.W."/>
            <person name="Bailey B.A."/>
            <person name="Cohen S.P."/>
        </authorList>
    </citation>
    <scope>NUCLEOTIDE SEQUENCE [LARGE SCALE GENOMIC DNA]</scope>
    <source>
        <strain evidence="3 4">MS-2</strain>
    </source>
</reference>
<feature type="compositionally biased region" description="Low complexity" evidence="1">
    <location>
        <begin position="1259"/>
        <end position="1271"/>
    </location>
</feature>
<feature type="region of interest" description="Disordered" evidence="1">
    <location>
        <begin position="1089"/>
        <end position="1159"/>
    </location>
</feature>
<feature type="compositionally biased region" description="Basic and acidic residues" evidence="1">
    <location>
        <begin position="1451"/>
        <end position="1464"/>
    </location>
</feature>
<evidence type="ECO:0000313" key="4">
    <source>
        <dbReference type="Proteomes" id="UP001437256"/>
    </source>
</evidence>
<dbReference type="Proteomes" id="UP001437256">
    <property type="component" value="Unassembled WGS sequence"/>
</dbReference>
<feature type="compositionally biased region" description="Polar residues" evidence="1">
    <location>
        <begin position="1441"/>
        <end position="1450"/>
    </location>
</feature>
<keyword evidence="2" id="KW-1133">Transmembrane helix</keyword>